<evidence type="ECO:0000256" key="5">
    <source>
        <dbReference type="ARBA" id="ARBA00023004"/>
    </source>
</evidence>
<comment type="cofactor">
    <cofactor evidence="1">
        <name>heme</name>
        <dbReference type="ChEBI" id="CHEBI:30413"/>
    </cofactor>
</comment>
<dbReference type="SUPFAM" id="SSF48264">
    <property type="entry name" value="Cytochrome P450"/>
    <property type="match status" value="1"/>
</dbReference>
<proteinExistence type="inferred from homology"/>
<dbReference type="PANTHER" id="PTHR24305:SF232">
    <property type="entry name" value="P450, PUTATIVE (EUROFUNG)-RELATED"/>
    <property type="match status" value="1"/>
</dbReference>
<dbReference type="InterPro" id="IPR001128">
    <property type="entry name" value="Cyt_P450"/>
</dbReference>
<evidence type="ECO:0000256" key="2">
    <source>
        <dbReference type="ARBA" id="ARBA00010617"/>
    </source>
</evidence>
<dbReference type="InterPro" id="IPR050121">
    <property type="entry name" value="Cytochrome_P450_monoxygenase"/>
</dbReference>
<keyword evidence="5" id="KW-0408">Iron</keyword>
<dbReference type="PANTHER" id="PTHR24305">
    <property type="entry name" value="CYTOCHROME P450"/>
    <property type="match status" value="1"/>
</dbReference>
<evidence type="ECO:0000256" key="3">
    <source>
        <dbReference type="ARBA" id="ARBA00022617"/>
    </source>
</evidence>
<sequence length="252" mass="27250">MGRTRVNTSATVKLLADNPAAQSRLRAELRAGLDPLHPAATLGPTTTAGRRAGPPPPTYAELAAAHVPYLDSVVEEVLRHANSIAFVVRQTMCDGATVLGRRVPRGTNVFLMANGAGYLAPNMPVEPDESRSPGARRGVASNAKALTGVWDDGDIAEFRPERWLKRTTAAEGGQEGPVAFDPLAGPMLAFGLDPRGCYGKRLALQALRIQIALVVWHFELGRCPKELSGYDAVQRFAREPTQCYVRLSRVDW</sequence>
<evidence type="ECO:0000256" key="6">
    <source>
        <dbReference type="SAM" id="MobiDB-lite"/>
    </source>
</evidence>
<keyword evidence="3" id="KW-0349">Heme</keyword>
<reference evidence="7 8" key="1">
    <citation type="journal article" date="2024" name="IMA Fungus">
        <title>IMA Genome - F19 : A genome assembly and annotation guide to empower mycologists, including annotated draft genome sequences of Ceratocystis pirilliformis, Diaporthe australafricana, Fusarium ophioides, Paecilomyces lecythidis, and Sporothrix stenoceras.</title>
        <authorList>
            <person name="Aylward J."/>
            <person name="Wilson A.M."/>
            <person name="Visagie C.M."/>
            <person name="Spraker J."/>
            <person name="Barnes I."/>
            <person name="Buitendag C."/>
            <person name="Ceriani C."/>
            <person name="Del Mar Angel L."/>
            <person name="du Plessis D."/>
            <person name="Fuchs T."/>
            <person name="Gasser K."/>
            <person name="Kramer D."/>
            <person name="Li W."/>
            <person name="Munsamy K."/>
            <person name="Piso A."/>
            <person name="Price J.L."/>
            <person name="Sonnekus B."/>
            <person name="Thomas C."/>
            <person name="van der Nest A."/>
            <person name="van Dijk A."/>
            <person name="van Heerden A."/>
            <person name="van Vuuren N."/>
            <person name="Yilmaz N."/>
            <person name="Duong T.A."/>
            <person name="van der Merwe N.A."/>
            <person name="Wingfield M.J."/>
            <person name="Wingfield B.D."/>
        </authorList>
    </citation>
    <scope>NUCLEOTIDE SEQUENCE [LARGE SCALE GENOMIC DNA]</scope>
    <source>
        <strain evidence="7 8">CMW 18300</strain>
    </source>
</reference>
<evidence type="ECO:0000256" key="4">
    <source>
        <dbReference type="ARBA" id="ARBA00022723"/>
    </source>
</evidence>
<name>A0ABR3W2A6_9PEZI</name>
<dbReference type="Proteomes" id="UP001583177">
    <property type="component" value="Unassembled WGS sequence"/>
</dbReference>
<dbReference type="EMBL" id="JAWRVE010000173">
    <property type="protein sequence ID" value="KAL1851382.1"/>
    <property type="molecule type" value="Genomic_DNA"/>
</dbReference>
<organism evidence="7 8">
    <name type="scientific">Diaporthe australafricana</name>
    <dbReference type="NCBI Taxonomy" id="127596"/>
    <lineage>
        <taxon>Eukaryota</taxon>
        <taxon>Fungi</taxon>
        <taxon>Dikarya</taxon>
        <taxon>Ascomycota</taxon>
        <taxon>Pezizomycotina</taxon>
        <taxon>Sordariomycetes</taxon>
        <taxon>Sordariomycetidae</taxon>
        <taxon>Diaporthales</taxon>
        <taxon>Diaporthaceae</taxon>
        <taxon>Diaporthe</taxon>
    </lineage>
</organism>
<accession>A0ABR3W2A6</accession>
<dbReference type="Pfam" id="PF00067">
    <property type="entry name" value="p450"/>
    <property type="match status" value="2"/>
</dbReference>
<keyword evidence="8" id="KW-1185">Reference proteome</keyword>
<comment type="caution">
    <text evidence="7">The sequence shown here is derived from an EMBL/GenBank/DDBJ whole genome shotgun (WGS) entry which is preliminary data.</text>
</comment>
<evidence type="ECO:0000313" key="7">
    <source>
        <dbReference type="EMBL" id="KAL1851382.1"/>
    </source>
</evidence>
<evidence type="ECO:0000313" key="8">
    <source>
        <dbReference type="Proteomes" id="UP001583177"/>
    </source>
</evidence>
<feature type="region of interest" description="Disordered" evidence="6">
    <location>
        <begin position="36"/>
        <end position="55"/>
    </location>
</feature>
<dbReference type="Gene3D" id="1.10.630.10">
    <property type="entry name" value="Cytochrome P450"/>
    <property type="match status" value="1"/>
</dbReference>
<protein>
    <recommendedName>
        <fullName evidence="9">Cytochrome P450</fullName>
    </recommendedName>
</protein>
<evidence type="ECO:0008006" key="9">
    <source>
        <dbReference type="Google" id="ProtNLM"/>
    </source>
</evidence>
<keyword evidence="4" id="KW-0479">Metal-binding</keyword>
<comment type="similarity">
    <text evidence="2">Belongs to the cytochrome P450 family.</text>
</comment>
<dbReference type="InterPro" id="IPR036396">
    <property type="entry name" value="Cyt_P450_sf"/>
</dbReference>
<evidence type="ECO:0000256" key="1">
    <source>
        <dbReference type="ARBA" id="ARBA00001971"/>
    </source>
</evidence>
<gene>
    <name evidence="7" type="ORF">Daus18300_012563</name>
</gene>
<feature type="compositionally biased region" description="Low complexity" evidence="6">
    <location>
        <begin position="36"/>
        <end position="52"/>
    </location>
</feature>